<dbReference type="InterPro" id="IPR036514">
    <property type="entry name" value="SGNH_hydro_sf"/>
</dbReference>
<dbReference type="Gene3D" id="3.40.50.1110">
    <property type="entry name" value="SGNH hydrolase"/>
    <property type="match status" value="1"/>
</dbReference>
<dbReference type="Proteomes" id="UP000070442">
    <property type="component" value="Unassembled WGS sequence"/>
</dbReference>
<evidence type="ECO:0000256" key="10">
    <source>
        <dbReference type="SAM" id="Phobius"/>
    </source>
</evidence>
<dbReference type="GO" id="GO:0016747">
    <property type="term" value="F:acyltransferase activity, transferring groups other than amino-acyl groups"/>
    <property type="evidence" value="ECO:0007669"/>
    <property type="project" value="InterPro"/>
</dbReference>
<comment type="subcellular location">
    <subcellularLocation>
        <location evidence="1">Cell membrane</location>
        <topology evidence="1">Multi-pass membrane protein</topology>
    </subcellularLocation>
</comment>
<evidence type="ECO:0000256" key="8">
    <source>
        <dbReference type="SAM" id="Coils"/>
    </source>
</evidence>
<evidence type="ECO:0000256" key="4">
    <source>
        <dbReference type="ARBA" id="ARBA00022692"/>
    </source>
</evidence>
<feature type="transmembrane region" description="Helical" evidence="10">
    <location>
        <begin position="84"/>
        <end position="103"/>
    </location>
</feature>
<feature type="transmembrane region" description="Helical" evidence="10">
    <location>
        <begin position="356"/>
        <end position="374"/>
    </location>
</feature>
<dbReference type="STRING" id="755172.HMPREF1863_00342"/>
<evidence type="ECO:0000256" key="1">
    <source>
        <dbReference type="ARBA" id="ARBA00004651"/>
    </source>
</evidence>
<feature type="region of interest" description="Disordered" evidence="9">
    <location>
        <begin position="588"/>
        <end position="624"/>
    </location>
</feature>
<dbReference type="Pfam" id="PF01757">
    <property type="entry name" value="Acyl_transf_3"/>
    <property type="match status" value="1"/>
</dbReference>
<feature type="compositionally biased region" description="Basic residues" evidence="9">
    <location>
        <begin position="596"/>
        <end position="605"/>
    </location>
</feature>
<feature type="transmembrane region" description="Helical" evidence="10">
    <location>
        <begin position="174"/>
        <end position="195"/>
    </location>
</feature>
<dbReference type="PANTHER" id="PTHR23028">
    <property type="entry name" value="ACETYLTRANSFERASE"/>
    <property type="match status" value="1"/>
</dbReference>
<evidence type="ECO:0000256" key="7">
    <source>
        <dbReference type="ARBA" id="ARBA00023315"/>
    </source>
</evidence>
<sequence>MALRPFFLFGVDDMQSREIRSFTGIRALALWGVILYHLYPHIIRGGYLGVVIFFVLSGYLLMAQHLTSTKDDPLQKFKKQYIKLTPPLLLVVTVTLVFAALFFRDDFHDVLYSGAAAILGVNNWQQIFRGLSYFDLHGKFLPFTHFWALSAQIQFYFIWAILRKCFGNHREKFALSLAVTGILSLFLMTGMKPFMDDATRIYYGTDTRFFSFTIGALAGMIGCQGSFNKSQKRKSNLVSLLIALMLLCFLLFKEGSFLYYGGMLFFTLAMSLLLLITARDDNRAAKMLDNPLLRYFGTRSYELYLWQYPVMLVFRQLFSHSEFSYHTVVLLQMPVLFALGEGTYRLFRSQSKKKTVRLSLAVFLLVGILGGIIIPTPKENEMERARLEAIAAQKREAERKKIEAENAELSEPIREINEKWPELALSARDLKTLETKKGLMIGDSITEMTAVTIENLLPNFKIDGKKNRQMVQAKDILTSYDLSSLGADAPIVIQLGTNSDFKQKVLNQLLDACGDHPVYLMTTVIPDPWEASVNDKFKEEAKTRDNVHIIDWYKIAKEHEDLFVKDHTHPKGLGMDLFAQTIAKHMLSQKKEGKKQAPKSKKPHGFKALFQRKSDESTPDNEQS</sequence>
<keyword evidence="5 10" id="KW-1133">Transmembrane helix</keyword>
<feature type="transmembrane region" description="Helical" evidence="10">
    <location>
        <begin position="258"/>
        <end position="278"/>
    </location>
</feature>
<dbReference type="OrthoDB" id="9798935at2"/>
<keyword evidence="13" id="KW-1185">Reference proteome</keyword>
<evidence type="ECO:0000313" key="13">
    <source>
        <dbReference type="Proteomes" id="UP000070442"/>
    </source>
</evidence>
<evidence type="ECO:0000256" key="3">
    <source>
        <dbReference type="ARBA" id="ARBA00022679"/>
    </source>
</evidence>
<evidence type="ECO:0000256" key="5">
    <source>
        <dbReference type="ARBA" id="ARBA00022989"/>
    </source>
</evidence>
<feature type="transmembrane region" description="Helical" evidence="10">
    <location>
        <begin position="140"/>
        <end position="162"/>
    </location>
</feature>
<dbReference type="GO" id="GO:0005886">
    <property type="term" value="C:plasma membrane"/>
    <property type="evidence" value="ECO:0007669"/>
    <property type="project" value="UniProtKB-SubCell"/>
</dbReference>
<dbReference type="EMBL" id="LSDG01000008">
    <property type="protein sequence ID" value="KXB68025.1"/>
    <property type="molecule type" value="Genomic_DNA"/>
</dbReference>
<keyword evidence="6 10" id="KW-0472">Membrane</keyword>
<evidence type="ECO:0000256" key="6">
    <source>
        <dbReference type="ARBA" id="ARBA00023136"/>
    </source>
</evidence>
<reference evidence="13" key="1">
    <citation type="submission" date="2016-01" db="EMBL/GenBank/DDBJ databases">
        <authorList>
            <person name="Mitreva M."/>
            <person name="Pepin K.H."/>
            <person name="Mihindukulasuriya K.A."/>
            <person name="Fulton R."/>
            <person name="Fronick C."/>
            <person name="O'Laughlin M."/>
            <person name="Miner T."/>
            <person name="Herter B."/>
            <person name="Rosa B.A."/>
            <person name="Cordes M."/>
            <person name="Tomlinson C."/>
            <person name="Wollam A."/>
            <person name="Palsikar V.B."/>
            <person name="Mardis E.R."/>
            <person name="Wilson R.K."/>
        </authorList>
    </citation>
    <scope>NUCLEOTIDE SEQUENCE [LARGE SCALE GENOMIC DNA]</scope>
    <source>
        <strain evidence="13">DNF00729</strain>
    </source>
</reference>
<proteinExistence type="predicted"/>
<dbReference type="PANTHER" id="PTHR23028:SF53">
    <property type="entry name" value="ACYL_TRANSF_3 DOMAIN-CONTAINING PROTEIN"/>
    <property type="match status" value="1"/>
</dbReference>
<feature type="transmembrane region" description="Helical" evidence="10">
    <location>
        <begin position="21"/>
        <end position="39"/>
    </location>
</feature>
<evidence type="ECO:0000256" key="9">
    <source>
        <dbReference type="SAM" id="MobiDB-lite"/>
    </source>
</evidence>
<dbReference type="InterPro" id="IPR002656">
    <property type="entry name" value="Acyl_transf_3_dom"/>
</dbReference>
<feature type="transmembrane region" description="Helical" evidence="10">
    <location>
        <begin position="235"/>
        <end position="252"/>
    </location>
</feature>
<comment type="caution">
    <text evidence="12">The sequence shown here is derived from an EMBL/GenBank/DDBJ whole genome shotgun (WGS) entry which is preliminary data.</text>
</comment>
<dbReference type="AlphaFoldDB" id="A0A134AK25"/>
<dbReference type="InterPro" id="IPR050879">
    <property type="entry name" value="Acyltransferase_3"/>
</dbReference>
<keyword evidence="8" id="KW-0175">Coiled coil</keyword>
<evidence type="ECO:0000259" key="11">
    <source>
        <dbReference type="Pfam" id="PF01757"/>
    </source>
</evidence>
<feature type="domain" description="Acyltransferase 3" evidence="11">
    <location>
        <begin position="21"/>
        <end position="336"/>
    </location>
</feature>
<evidence type="ECO:0000256" key="2">
    <source>
        <dbReference type="ARBA" id="ARBA00022475"/>
    </source>
</evidence>
<feature type="transmembrane region" description="Helical" evidence="10">
    <location>
        <begin position="45"/>
        <end position="63"/>
    </location>
</feature>
<name>A0A134AK25_9FIRM</name>
<accession>A0A134AK25</accession>
<dbReference type="PATRIC" id="fig|755172.3.peg.329"/>
<evidence type="ECO:0000313" key="12">
    <source>
        <dbReference type="EMBL" id="KXB68025.1"/>
    </source>
</evidence>
<feature type="coiled-coil region" evidence="8">
    <location>
        <begin position="380"/>
        <end position="410"/>
    </location>
</feature>
<organism evidence="12 13">
    <name type="scientific">Aedoeadaptatus coxii</name>
    <dbReference type="NCBI Taxonomy" id="755172"/>
    <lineage>
        <taxon>Bacteria</taxon>
        <taxon>Bacillati</taxon>
        <taxon>Bacillota</taxon>
        <taxon>Tissierellia</taxon>
        <taxon>Tissierellales</taxon>
        <taxon>Peptoniphilaceae</taxon>
        <taxon>Aedoeadaptatus</taxon>
    </lineage>
</organism>
<gene>
    <name evidence="12" type="ORF">HMPREF1863_00342</name>
</gene>
<protein>
    <submittedName>
        <fullName evidence="12">Acyltransferase</fullName>
    </submittedName>
</protein>
<feature type="transmembrane region" description="Helical" evidence="10">
    <location>
        <begin position="201"/>
        <end position="223"/>
    </location>
</feature>
<keyword evidence="7 12" id="KW-0012">Acyltransferase</keyword>
<dbReference type="SUPFAM" id="SSF52266">
    <property type="entry name" value="SGNH hydrolase"/>
    <property type="match status" value="1"/>
</dbReference>
<dbReference type="GO" id="GO:0009103">
    <property type="term" value="P:lipopolysaccharide biosynthetic process"/>
    <property type="evidence" value="ECO:0007669"/>
    <property type="project" value="TreeGrafter"/>
</dbReference>
<keyword evidence="2" id="KW-1003">Cell membrane</keyword>
<keyword evidence="4 10" id="KW-0812">Transmembrane</keyword>
<keyword evidence="3 12" id="KW-0808">Transferase</keyword>